<dbReference type="InterPro" id="IPR011240">
    <property type="entry name" value="Pesterase_YunD"/>
</dbReference>
<dbReference type="InterPro" id="IPR006179">
    <property type="entry name" value="5_nucleotidase/apyrase"/>
</dbReference>
<keyword evidence="4" id="KW-1185">Reference proteome</keyword>
<reference evidence="3 4" key="1">
    <citation type="journal article" date="2015" name="Genome Announc.">
        <title>Expanding the biotechnology potential of lactobacilli through comparative genomics of 213 strains and associated genera.</title>
        <authorList>
            <person name="Sun Z."/>
            <person name="Harris H.M."/>
            <person name="McCann A."/>
            <person name="Guo C."/>
            <person name="Argimon S."/>
            <person name="Zhang W."/>
            <person name="Yang X."/>
            <person name="Jeffery I.B."/>
            <person name="Cooney J.C."/>
            <person name="Kagawa T.F."/>
            <person name="Liu W."/>
            <person name="Song Y."/>
            <person name="Salvetti E."/>
            <person name="Wrobel A."/>
            <person name="Rasinkangas P."/>
            <person name="Parkhill J."/>
            <person name="Rea M.C."/>
            <person name="O'Sullivan O."/>
            <person name="Ritari J."/>
            <person name="Douillard F.P."/>
            <person name="Paul Ross R."/>
            <person name="Yang R."/>
            <person name="Briner A.E."/>
            <person name="Felis G.E."/>
            <person name="de Vos W.M."/>
            <person name="Barrangou R."/>
            <person name="Klaenhammer T.R."/>
            <person name="Caufield P.W."/>
            <person name="Cui Y."/>
            <person name="Zhang H."/>
            <person name="O'Toole P.W."/>
        </authorList>
    </citation>
    <scope>NUCLEOTIDE SEQUENCE [LARGE SCALE GENOMIC DNA]</scope>
    <source>
        <strain evidence="3 4">DSM 22467</strain>
    </source>
</reference>
<proteinExistence type="inferred from homology"/>
<comment type="caution">
    <text evidence="3">The sequence shown here is derived from an EMBL/GenBank/DDBJ whole genome shotgun (WGS) entry which is preliminary data.</text>
</comment>
<organism evidence="3 4">
    <name type="scientific">Levilactobacillus paucivorans</name>
    <dbReference type="NCBI Taxonomy" id="616990"/>
    <lineage>
        <taxon>Bacteria</taxon>
        <taxon>Bacillati</taxon>
        <taxon>Bacillota</taxon>
        <taxon>Bacilli</taxon>
        <taxon>Lactobacillales</taxon>
        <taxon>Lactobacillaceae</taxon>
        <taxon>Levilactobacillus</taxon>
    </lineage>
</organism>
<evidence type="ECO:0000259" key="2">
    <source>
        <dbReference type="Pfam" id="PF02872"/>
    </source>
</evidence>
<comment type="similarity">
    <text evidence="1">Belongs to the 5'-nucleotidase family.</text>
</comment>
<dbReference type="GO" id="GO:0030288">
    <property type="term" value="C:outer membrane-bounded periplasmic space"/>
    <property type="evidence" value="ECO:0007669"/>
    <property type="project" value="TreeGrafter"/>
</dbReference>
<evidence type="ECO:0000256" key="1">
    <source>
        <dbReference type="RuleBase" id="RU362119"/>
    </source>
</evidence>
<dbReference type="Pfam" id="PF02872">
    <property type="entry name" value="5_nucleotid_C"/>
    <property type="match status" value="1"/>
</dbReference>
<dbReference type="AlphaFoldDB" id="A0A0R2LXH8"/>
<keyword evidence="1" id="KW-0378">Hydrolase</keyword>
<dbReference type="GO" id="GO:0000166">
    <property type="term" value="F:nucleotide binding"/>
    <property type="evidence" value="ECO:0007669"/>
    <property type="project" value="UniProtKB-KW"/>
</dbReference>
<dbReference type="SUPFAM" id="SSF56300">
    <property type="entry name" value="Metallo-dependent phosphatases"/>
    <property type="match status" value="1"/>
</dbReference>
<dbReference type="SUPFAM" id="SSF55816">
    <property type="entry name" value="5'-nucleotidase (syn. UDP-sugar hydrolase), C-terminal domain"/>
    <property type="match status" value="1"/>
</dbReference>
<dbReference type="PANTHER" id="PTHR11575">
    <property type="entry name" value="5'-NUCLEOTIDASE-RELATED"/>
    <property type="match status" value="1"/>
</dbReference>
<dbReference type="GO" id="GO:0008768">
    <property type="term" value="F:UDP-sugar diphosphatase activity"/>
    <property type="evidence" value="ECO:0007669"/>
    <property type="project" value="TreeGrafter"/>
</dbReference>
<feature type="domain" description="5'-Nucleotidase C-terminal" evidence="2">
    <location>
        <begin position="279"/>
        <end position="397"/>
    </location>
</feature>
<dbReference type="STRING" id="616990.IV54_GL001488"/>
<name>A0A0R2LXH8_9LACO</name>
<evidence type="ECO:0000313" key="4">
    <source>
        <dbReference type="Proteomes" id="UP000051906"/>
    </source>
</evidence>
<protein>
    <submittedName>
        <fullName evidence="3">5-nucleotidase</fullName>
    </submittedName>
</protein>
<dbReference type="InterPro" id="IPR029052">
    <property type="entry name" value="Metallo-depent_PP-like"/>
</dbReference>
<dbReference type="InterPro" id="IPR008334">
    <property type="entry name" value="5'-Nucleotdase_C"/>
</dbReference>
<dbReference type="InterPro" id="IPR036907">
    <property type="entry name" value="5'-Nucleotdase_C_sf"/>
</dbReference>
<dbReference type="PIRSF" id="PIRSF036361">
    <property type="entry name" value="YunD"/>
    <property type="match status" value="1"/>
</dbReference>
<dbReference type="GO" id="GO:0008253">
    <property type="term" value="F:5'-nucleotidase activity"/>
    <property type="evidence" value="ECO:0007669"/>
    <property type="project" value="TreeGrafter"/>
</dbReference>
<sequence length="440" mass="48961">MLATREHDLAAGNAVYTFDLGDNVDRAHPVSEATLGQRNVVLMNQIGYDAVTIGNNEGLTLNHKQLNHLYDYANFPVVLGNLVTTDTQQKPDWAQDHRILVTPAGTRILVLGLTASYQLTYPLLGWTAVQADQALTQLLAAYAGQYDLCVLLSHLGINVDRQLAKRFSQLTVIIGSHTHHLLVHGEQQGQSLLAAAGKFGRYVGRIELDVGSDHQLLKGTAGVVTTADLPVLPSDAGEIAQLEQMGHDILREQRVAKIPATMEADPFGHPRIVQEGLHAIAEYAGTQAAILNSGLFLADLPRGVVTQDQLHTILPHSMHVMRVTLSGYDLWRLIQEAEQARLFLRHFPQRRMGFRGKVFGELNYLGIAYNPQTHQVTWRGEPVSPIRQYTLAVVDHYLFVPFFPTISIVGKNELFYHDLLREVFAQYLGRHYPLNTDRKG</sequence>
<dbReference type="GO" id="GO:0009166">
    <property type="term" value="P:nucleotide catabolic process"/>
    <property type="evidence" value="ECO:0007669"/>
    <property type="project" value="InterPro"/>
</dbReference>
<keyword evidence="1" id="KW-0547">Nucleotide-binding</keyword>
<accession>A0A0R2LXH8</accession>
<dbReference type="PATRIC" id="fig|616990.3.peg.1579"/>
<dbReference type="Gene3D" id="3.90.780.10">
    <property type="entry name" value="5'-Nucleotidase, C-terminal domain"/>
    <property type="match status" value="1"/>
</dbReference>
<dbReference type="Gene3D" id="3.60.21.10">
    <property type="match status" value="1"/>
</dbReference>
<evidence type="ECO:0000313" key="3">
    <source>
        <dbReference type="EMBL" id="KRO04240.1"/>
    </source>
</evidence>
<dbReference type="PANTHER" id="PTHR11575:SF23">
    <property type="entry name" value="5-NUCLEOTIDASE FAMILY PROTEIN"/>
    <property type="match status" value="1"/>
</dbReference>
<dbReference type="Proteomes" id="UP000051906">
    <property type="component" value="Unassembled WGS sequence"/>
</dbReference>
<dbReference type="EMBL" id="JQCA01000038">
    <property type="protein sequence ID" value="KRO04240.1"/>
    <property type="molecule type" value="Genomic_DNA"/>
</dbReference>
<gene>
    <name evidence="3" type="ORF">IV54_GL001488</name>
</gene>
<dbReference type="PRINTS" id="PR01607">
    <property type="entry name" value="APYRASEFAMLY"/>
</dbReference>